<dbReference type="NCBIfam" id="NF033542">
    <property type="entry name" value="transpos_IS110"/>
    <property type="match status" value="1"/>
</dbReference>
<evidence type="ECO:0000259" key="1">
    <source>
        <dbReference type="Pfam" id="PF01548"/>
    </source>
</evidence>
<dbReference type="EMBL" id="QXIR01000006">
    <property type="protein sequence ID" value="RIW36086.1"/>
    <property type="molecule type" value="Genomic_DNA"/>
</dbReference>
<dbReference type="Gene3D" id="1.10.287.4070">
    <property type="match status" value="1"/>
</dbReference>
<dbReference type="Proteomes" id="UP000265801">
    <property type="component" value="Unassembled WGS sequence"/>
</dbReference>
<accession>A0A3A1R2Y5</accession>
<name>A0A3A1R2Y5_9BACI</name>
<feature type="domain" description="Transposase IS116/IS110/IS902 C-terminal" evidence="2">
    <location>
        <begin position="273"/>
        <end position="349"/>
    </location>
</feature>
<dbReference type="GO" id="GO:0003677">
    <property type="term" value="F:DNA binding"/>
    <property type="evidence" value="ECO:0007669"/>
    <property type="project" value="InterPro"/>
</dbReference>
<evidence type="ECO:0000313" key="3">
    <source>
        <dbReference type="EMBL" id="RIW36086.1"/>
    </source>
</evidence>
<proteinExistence type="predicted"/>
<evidence type="ECO:0000313" key="4">
    <source>
        <dbReference type="Proteomes" id="UP000265801"/>
    </source>
</evidence>
<gene>
    <name evidence="3" type="ORF">D3H55_06405</name>
</gene>
<evidence type="ECO:0000259" key="2">
    <source>
        <dbReference type="Pfam" id="PF02371"/>
    </source>
</evidence>
<dbReference type="InterPro" id="IPR003346">
    <property type="entry name" value="Transposase_20"/>
</dbReference>
<dbReference type="AlphaFoldDB" id="A0A3A1R2Y5"/>
<keyword evidence="4" id="KW-1185">Reference proteome</keyword>
<dbReference type="RefSeq" id="WP_119546090.1">
    <property type="nucleotide sequence ID" value="NZ_QXIR01000006.1"/>
</dbReference>
<sequence>MEFVVALDISMGKSYKVIYHDQTCLSEGEVLHNREGFQTLLEEIQALPTPPVVVFESTGVYSKVIESFCHQHQLRYCLLNPLESKKQLEQGTLRSWKTDQYDAHKLAQVHQHNHRPERSRQLEIFYELRDLSRFYQEIEEEIKRTRMHLHNALQLSFPELEQFFSSRVTPYALTLIDLFPHPEMVLKTSQTKIKNLLMKTTTKKISEARAKQKASQIMDFARESYPAVSATSVQAQKVQYYARQLLQLLEEKKQIADQLIDQAKTIPTFNIRKSFPGIGEISAALFMGEMGDLSRFSHHKKVNAFIGIDIRRYQSGKYTGQDHINKRGNPKGRKILYLIVRNMIRQQKAAPNHIVDYYYKLKKQPIPKKDKVATVACMNKLLKCIYSMIGNNTLYDYSHAVSKDQ</sequence>
<dbReference type="InterPro" id="IPR002525">
    <property type="entry name" value="Transp_IS110-like_N"/>
</dbReference>
<dbReference type="InterPro" id="IPR047650">
    <property type="entry name" value="Transpos_IS110"/>
</dbReference>
<protein>
    <submittedName>
        <fullName evidence="3">IS110 family transposase</fullName>
    </submittedName>
</protein>
<dbReference type="Pfam" id="PF01548">
    <property type="entry name" value="DEDD_Tnp_IS110"/>
    <property type="match status" value="1"/>
</dbReference>
<dbReference type="Pfam" id="PF02371">
    <property type="entry name" value="Transposase_20"/>
    <property type="match status" value="1"/>
</dbReference>
<reference evidence="3 4" key="1">
    <citation type="submission" date="2018-09" db="EMBL/GenBank/DDBJ databases">
        <title>Bacillus saliacetes sp. nov., isolated from Thai shrimp paste (Ka-pi).</title>
        <authorList>
            <person name="Daroonpunt R."/>
            <person name="Tanasupawat S."/>
            <person name="Yiamsombut S."/>
        </authorList>
    </citation>
    <scope>NUCLEOTIDE SEQUENCE [LARGE SCALE GENOMIC DNA]</scope>
    <source>
        <strain evidence="3 4">SKP7-4</strain>
    </source>
</reference>
<organism evidence="3 4">
    <name type="scientific">Bacillus salacetis</name>
    <dbReference type="NCBI Taxonomy" id="2315464"/>
    <lineage>
        <taxon>Bacteria</taxon>
        <taxon>Bacillati</taxon>
        <taxon>Bacillota</taxon>
        <taxon>Bacilli</taxon>
        <taxon>Bacillales</taxon>
        <taxon>Bacillaceae</taxon>
        <taxon>Bacillus</taxon>
    </lineage>
</organism>
<dbReference type="GO" id="GO:0006313">
    <property type="term" value="P:DNA transposition"/>
    <property type="evidence" value="ECO:0007669"/>
    <property type="project" value="InterPro"/>
</dbReference>
<feature type="domain" description="Transposase IS110-like N-terminal" evidence="1">
    <location>
        <begin position="6"/>
        <end position="158"/>
    </location>
</feature>
<dbReference type="GO" id="GO:0004803">
    <property type="term" value="F:transposase activity"/>
    <property type="evidence" value="ECO:0007669"/>
    <property type="project" value="InterPro"/>
</dbReference>
<comment type="caution">
    <text evidence="3">The sequence shown here is derived from an EMBL/GenBank/DDBJ whole genome shotgun (WGS) entry which is preliminary data.</text>
</comment>
<dbReference type="PANTHER" id="PTHR33055:SF15">
    <property type="entry name" value="TRANSPOSASE-RELATED"/>
    <property type="match status" value="1"/>
</dbReference>
<dbReference type="OrthoDB" id="9790935at2"/>
<dbReference type="PANTHER" id="PTHR33055">
    <property type="entry name" value="TRANSPOSASE FOR INSERTION SEQUENCE ELEMENT IS1111A"/>
    <property type="match status" value="1"/>
</dbReference>